<dbReference type="Gene3D" id="2.60.40.60">
    <property type="entry name" value="Cadherins"/>
    <property type="match status" value="1"/>
</dbReference>
<keyword evidence="5" id="KW-0106">Calcium</keyword>
<dbReference type="AlphaFoldDB" id="A0A0B7BFU9"/>
<dbReference type="PRINTS" id="PR00205">
    <property type="entry name" value="CADHERIN"/>
</dbReference>
<feature type="non-terminal residue" evidence="8">
    <location>
        <position position="255"/>
    </location>
</feature>
<name>A0A0B7BFU9_9EUPU</name>
<dbReference type="InterPro" id="IPR002126">
    <property type="entry name" value="Cadherin-like_dom"/>
</dbReference>
<keyword evidence="4" id="KW-0325">Glycoprotein</keyword>
<protein>
    <recommendedName>
        <fullName evidence="7">Cadherin domain-containing protein</fullName>
    </recommendedName>
</protein>
<sequence>MGTTGNIFILIAFVLLQVHLNTASTCNEDLGLLGSNTIVINLQENTLAGDILYQLTTHDELVYENSTDQSHFIGLYNGSLVANFDIVLDGPGNKDNCEKAKTAIISVTVWCRNVVTPNIVVVTFVVNYTDDYTPYFTRYNVSVNENAPVGYIILPLNDITVDEDCANNFYFFIDNGISQYFDVVGGSIKQLRLKQQVDFELQKEHQVNLTVSSWVDNGSERKYNSTILTIFVIDVDDMSPVFDDSQFVLHVEEEQ</sequence>
<dbReference type="GO" id="GO:0005886">
    <property type="term" value="C:plasma membrane"/>
    <property type="evidence" value="ECO:0007669"/>
    <property type="project" value="TreeGrafter"/>
</dbReference>
<dbReference type="InterPro" id="IPR015919">
    <property type="entry name" value="Cadherin-like_sf"/>
</dbReference>
<proteinExistence type="predicted"/>
<evidence type="ECO:0000259" key="7">
    <source>
        <dbReference type="PROSITE" id="PS50268"/>
    </source>
</evidence>
<dbReference type="PANTHER" id="PTHR24028:SF328">
    <property type="entry name" value="CADHERIN-3"/>
    <property type="match status" value="1"/>
</dbReference>
<dbReference type="EMBL" id="HACG01044145">
    <property type="protein sequence ID" value="CEK91010.1"/>
    <property type="molecule type" value="Transcribed_RNA"/>
</dbReference>
<keyword evidence="2" id="KW-0812">Transmembrane</keyword>
<dbReference type="SUPFAM" id="SSF49313">
    <property type="entry name" value="Cadherin-like"/>
    <property type="match status" value="1"/>
</dbReference>
<feature type="domain" description="Cadherin" evidence="7">
    <location>
        <begin position="135"/>
        <end position="242"/>
    </location>
</feature>
<organism evidence="8">
    <name type="scientific">Arion vulgaris</name>
    <dbReference type="NCBI Taxonomy" id="1028688"/>
    <lineage>
        <taxon>Eukaryota</taxon>
        <taxon>Metazoa</taxon>
        <taxon>Spiralia</taxon>
        <taxon>Lophotrochozoa</taxon>
        <taxon>Mollusca</taxon>
        <taxon>Gastropoda</taxon>
        <taxon>Heterobranchia</taxon>
        <taxon>Euthyneura</taxon>
        <taxon>Panpulmonata</taxon>
        <taxon>Eupulmonata</taxon>
        <taxon>Stylommatophora</taxon>
        <taxon>Helicina</taxon>
        <taxon>Arionoidea</taxon>
        <taxon>Arionidae</taxon>
        <taxon>Arion</taxon>
    </lineage>
</organism>
<evidence type="ECO:0000256" key="4">
    <source>
        <dbReference type="ARBA" id="ARBA00023180"/>
    </source>
</evidence>
<accession>A0A0B7BFU9</accession>
<evidence type="ECO:0000256" key="2">
    <source>
        <dbReference type="ARBA" id="ARBA00022692"/>
    </source>
</evidence>
<evidence type="ECO:0000313" key="8">
    <source>
        <dbReference type="EMBL" id="CEK91010.1"/>
    </source>
</evidence>
<comment type="subcellular location">
    <subcellularLocation>
        <location evidence="1">Membrane</location>
        <topology evidence="1">Single-pass membrane protein</topology>
    </subcellularLocation>
</comment>
<dbReference type="InterPro" id="IPR050174">
    <property type="entry name" value="Protocadherin/Cadherin-CA"/>
</dbReference>
<gene>
    <name evidence="8" type="primary">ORF180454</name>
</gene>
<feature type="signal peptide" evidence="6">
    <location>
        <begin position="1"/>
        <end position="23"/>
    </location>
</feature>
<dbReference type="PROSITE" id="PS50268">
    <property type="entry name" value="CADHERIN_2"/>
    <property type="match status" value="1"/>
</dbReference>
<keyword evidence="6" id="KW-0732">Signal</keyword>
<evidence type="ECO:0000256" key="5">
    <source>
        <dbReference type="PROSITE-ProRule" id="PRU00043"/>
    </source>
</evidence>
<reference evidence="8" key="1">
    <citation type="submission" date="2014-12" db="EMBL/GenBank/DDBJ databases">
        <title>Insight into the proteome of Arion vulgaris.</title>
        <authorList>
            <person name="Aradska J."/>
            <person name="Bulat T."/>
            <person name="Smidak R."/>
            <person name="Sarate P."/>
            <person name="Gangsoo J."/>
            <person name="Sialana F."/>
            <person name="Bilban M."/>
            <person name="Lubec G."/>
        </authorList>
    </citation>
    <scope>NUCLEOTIDE SEQUENCE</scope>
    <source>
        <tissue evidence="8">Skin</tissue>
    </source>
</reference>
<keyword evidence="3" id="KW-0472">Membrane</keyword>
<evidence type="ECO:0000256" key="6">
    <source>
        <dbReference type="SAM" id="SignalP"/>
    </source>
</evidence>
<dbReference type="CDD" id="cd11304">
    <property type="entry name" value="Cadherin_repeat"/>
    <property type="match status" value="1"/>
</dbReference>
<dbReference type="GO" id="GO:0005509">
    <property type="term" value="F:calcium ion binding"/>
    <property type="evidence" value="ECO:0007669"/>
    <property type="project" value="UniProtKB-UniRule"/>
</dbReference>
<keyword evidence="3" id="KW-1133">Transmembrane helix</keyword>
<evidence type="ECO:0000256" key="3">
    <source>
        <dbReference type="ARBA" id="ARBA00022989"/>
    </source>
</evidence>
<evidence type="ECO:0000256" key="1">
    <source>
        <dbReference type="ARBA" id="ARBA00004167"/>
    </source>
</evidence>
<dbReference type="PANTHER" id="PTHR24028">
    <property type="entry name" value="CADHERIN-87A"/>
    <property type="match status" value="1"/>
</dbReference>
<dbReference type="GO" id="GO:0007156">
    <property type="term" value="P:homophilic cell adhesion via plasma membrane adhesion molecules"/>
    <property type="evidence" value="ECO:0007669"/>
    <property type="project" value="InterPro"/>
</dbReference>
<feature type="chain" id="PRO_5002112115" description="Cadherin domain-containing protein" evidence="6">
    <location>
        <begin position="24"/>
        <end position="255"/>
    </location>
</feature>